<keyword evidence="2" id="KW-1185">Reference proteome</keyword>
<dbReference type="RefSeq" id="WP_226572550.1">
    <property type="nucleotide sequence ID" value="NZ_BLAY01000001.1"/>
</dbReference>
<gene>
    <name evidence="1" type="ORF">MiSe_00370</name>
</gene>
<reference evidence="1" key="1">
    <citation type="submission" date="2019-10" db="EMBL/GenBank/DDBJ databases">
        <title>Draft genome sequece of Microseira wollei NIES-4236.</title>
        <authorList>
            <person name="Yamaguchi H."/>
            <person name="Suzuki S."/>
            <person name="Kawachi M."/>
        </authorList>
    </citation>
    <scope>NUCLEOTIDE SEQUENCE</scope>
    <source>
        <strain evidence="1">NIES-4236</strain>
    </source>
</reference>
<accession>A0AAV3X3Y5</accession>
<evidence type="ECO:0000313" key="2">
    <source>
        <dbReference type="Proteomes" id="UP001050975"/>
    </source>
</evidence>
<dbReference type="EMBL" id="BLAY01000001">
    <property type="protein sequence ID" value="GET35295.1"/>
    <property type="molecule type" value="Genomic_DNA"/>
</dbReference>
<proteinExistence type="predicted"/>
<dbReference type="AlphaFoldDB" id="A0AAV3X3Y5"/>
<protein>
    <submittedName>
        <fullName evidence="1">Uncharacterized protein</fullName>
    </submittedName>
</protein>
<dbReference type="Proteomes" id="UP001050975">
    <property type="component" value="Unassembled WGS sequence"/>
</dbReference>
<comment type="caution">
    <text evidence="1">The sequence shown here is derived from an EMBL/GenBank/DDBJ whole genome shotgun (WGS) entry which is preliminary data.</text>
</comment>
<evidence type="ECO:0000313" key="1">
    <source>
        <dbReference type="EMBL" id="GET35295.1"/>
    </source>
</evidence>
<sequence>MARLIERAIAIPSLLESRKSGSGQARRLPHKSFWRYLLFLASITAISSPTLPQLGASAATLAQTPAPRYQPLPPAACNELAQAMTNALKVRVRMTRGSFVDYINREQGIGCQLIATGDGRNFNKLSDIVRNLSDLLAKQGWSEVSDYTADGPTEVARGFRQGNSLAVFNVEWEPAPGASCPQNQPISACQLTPDQQIYRIRVNAATK</sequence>
<organism evidence="1 2">
    <name type="scientific">Microseira wollei NIES-4236</name>
    <dbReference type="NCBI Taxonomy" id="2530354"/>
    <lineage>
        <taxon>Bacteria</taxon>
        <taxon>Bacillati</taxon>
        <taxon>Cyanobacteriota</taxon>
        <taxon>Cyanophyceae</taxon>
        <taxon>Oscillatoriophycideae</taxon>
        <taxon>Aerosakkonematales</taxon>
        <taxon>Aerosakkonemataceae</taxon>
        <taxon>Microseira</taxon>
    </lineage>
</organism>
<name>A0AAV3X3Y5_9CYAN</name>